<keyword evidence="7" id="KW-0072">Autophagy</keyword>
<feature type="region of interest" description="Disordered" evidence="12">
    <location>
        <begin position="1721"/>
        <end position="1743"/>
    </location>
</feature>
<dbReference type="RefSeq" id="XP_021878936.1">
    <property type="nucleotide sequence ID" value="XM_022027973.1"/>
</dbReference>
<feature type="region of interest" description="Disordered" evidence="12">
    <location>
        <begin position="2334"/>
        <end position="2366"/>
    </location>
</feature>
<dbReference type="PANTHER" id="PTHR13190">
    <property type="entry name" value="AUTOPHAGY-RELATED 2, ISOFORM A"/>
    <property type="match status" value="1"/>
</dbReference>
<dbReference type="InterPro" id="IPR026849">
    <property type="entry name" value="ATG2"/>
</dbReference>
<organism evidence="13 14">
    <name type="scientific">Lobosporangium transversale</name>
    <dbReference type="NCBI Taxonomy" id="64571"/>
    <lineage>
        <taxon>Eukaryota</taxon>
        <taxon>Fungi</taxon>
        <taxon>Fungi incertae sedis</taxon>
        <taxon>Mucoromycota</taxon>
        <taxon>Mortierellomycotina</taxon>
        <taxon>Mortierellomycetes</taxon>
        <taxon>Mortierellales</taxon>
        <taxon>Mortierellaceae</taxon>
        <taxon>Lobosporangium</taxon>
    </lineage>
</organism>
<feature type="compositionally biased region" description="Low complexity" evidence="12">
    <location>
        <begin position="548"/>
        <end position="560"/>
    </location>
</feature>
<feature type="compositionally biased region" description="Basic and acidic residues" evidence="12">
    <location>
        <begin position="1211"/>
        <end position="1228"/>
    </location>
</feature>
<feature type="region of interest" description="Disordered" evidence="12">
    <location>
        <begin position="1677"/>
        <end position="1702"/>
    </location>
</feature>
<dbReference type="InParanoid" id="A0A1Y2GH72"/>
<feature type="region of interest" description="Disordered" evidence="12">
    <location>
        <begin position="499"/>
        <end position="576"/>
    </location>
</feature>
<dbReference type="Pfam" id="PF13329">
    <property type="entry name" value="ATG2_CAD"/>
    <property type="match status" value="1"/>
</dbReference>
<feature type="compositionally biased region" description="Low complexity" evidence="12">
    <location>
        <begin position="1894"/>
        <end position="1912"/>
    </location>
</feature>
<dbReference type="GO" id="GO:0034727">
    <property type="term" value="P:piecemeal microautophagy of the nucleus"/>
    <property type="evidence" value="ECO:0007669"/>
    <property type="project" value="TreeGrafter"/>
</dbReference>
<evidence type="ECO:0000256" key="1">
    <source>
        <dbReference type="ARBA" id="ARBA00004406"/>
    </source>
</evidence>
<dbReference type="GO" id="GO:0032266">
    <property type="term" value="F:phosphatidylinositol-3-phosphate binding"/>
    <property type="evidence" value="ECO:0007669"/>
    <property type="project" value="TreeGrafter"/>
</dbReference>
<feature type="region of interest" description="Disordered" evidence="12">
    <location>
        <begin position="1188"/>
        <end position="1253"/>
    </location>
</feature>
<keyword evidence="9" id="KW-0472">Membrane</keyword>
<comment type="catalytic activity">
    <reaction evidence="11">
        <text>a 1,2-diacyl-sn-glycero-3-phosphoethanolamine(in) = a 1,2-diacyl-sn-glycero-3-phosphoethanolamine(out)</text>
        <dbReference type="Rhea" id="RHEA:38895"/>
        <dbReference type="ChEBI" id="CHEBI:64612"/>
    </reaction>
</comment>
<evidence type="ECO:0000313" key="13">
    <source>
        <dbReference type="EMBL" id="ORZ09666.1"/>
    </source>
</evidence>
<feature type="region of interest" description="Disordered" evidence="12">
    <location>
        <begin position="837"/>
        <end position="858"/>
    </location>
</feature>
<feature type="compositionally biased region" description="Low complexity" evidence="12">
    <location>
        <begin position="2334"/>
        <end position="2353"/>
    </location>
</feature>
<dbReference type="EMBL" id="MCFF01000033">
    <property type="protein sequence ID" value="ORZ09666.1"/>
    <property type="molecule type" value="Genomic_DNA"/>
</dbReference>
<feature type="compositionally biased region" description="Basic and acidic residues" evidence="12">
    <location>
        <begin position="532"/>
        <end position="546"/>
    </location>
</feature>
<evidence type="ECO:0000256" key="4">
    <source>
        <dbReference type="ARBA" id="ARBA00018070"/>
    </source>
</evidence>
<keyword evidence="14" id="KW-1185">Reference proteome</keyword>
<sequence>MKAWGLGSFFSSLAIPVGLQKKLLSFLLQRAIGHFLEDDLDLEKLDIELSNGIVHLTDLKLSTRALNGFTAGTPLAVTQGHISSITATIPWRNLWNGQCVLEIDGIDVTLVPVQCDRTTSTDSQDDHILSSSIGLANDFLQAVDKEEVAIQETLLQTFQSHVTQSTHSGMPGDFNSRPTTRPPTSNQEFPSTSTSIPSSALGSEDSVSEGEGIQFVAKLIEKLMARIQIICKRTTIRLRHSSSLPLTKSHARRPHEEKLQYELEIRLPYIGYRDETPGWDQLATSMDASSIRSESVSGSTVLEESVMPSVIWQESPESSIKTIVFKGFSVWIKQKGDSGKPVAQSSLTSASVLDDTICEALGSQDNQSDSDTDIFSDAHENFSQSMVASQIAPRQPIFRSTSSATSNQQTSQECYAAEILSTLQHKNRIKVNIRKNATMTTGSSQAQAQTTTKSLLDIDFHLRTMLIALAPNQIAFILEILTLIDNASGVEAIQCQKKPPNIGRTVDTNINNRSRQDISTHRTNYSGVTAAEGERSLQEPRSDSIAEHSSPIYSHSSLSPNRQHPTDPIRTSQLKTEARHYDFDKSLETMDSKTVTPLSVASLESPRFLSGPSYTDARPTASTSSSAVPSIESSQTIKLKARISILQLFVLYDDPESQHHIPTEMSFYKNPTPEALRADHSKFEVDSMVLRYQQWVSPDACSGQKPTKSTKGQIDFTLNNFTVAEWIQAAPRPYDLSAWSPTSDDYRIPPRRQYIPIIEFDTDQDTLLQASPTSKFPTLHIPDRYLNERTLLLRAKKNKRQPELARSTLIPDVEPNVSEKETSGGTTKEVVRMRVLLNPKKDSSKSSMPSPDAATAMSPGGFTREVTIEVKPVQVHIDLFTLQRLEKCLLAIIGPGQTAQAGLENQVNGSSLKPQRAMEQQIIDDLDANQKNTKTKTRLRLRLNSVQLWVSVPDIGEVLEGKEETGPEYRSHYDMLSINVMKLVLTQASDGTRGSEAIEFGPGSSPESYAPKTKIDFVNSSVFIIPKFQTTSRAVVYIGSLTSHPTSYSGLNNSPLPNIEITTRSPGALPLHYERPILSGYPQNLNLRAFTVLEDEENIHNTTDEEVELLQLKQRTIETSLLVINTQLPLVAVHLHKADLDNLQMRLNDLSTWLTIFSERLVAKMPSLSTPPSRLDQTNAQDGFVRPQHESLDIGNDGHNNFHETYNNDWRSSHEDPFRDDQSEHGTDRSTAYGEELRNQARDNPFTSSTDRNSHYYQYQPSLVKPTMASALIYVQTVEVILDYPTKATIFGDDGIKSYQINIGDTKVFAAAKYQGGNENYLYVDAEELEVYEVTAQKPKVLLLARTIPKNIKLKLPKPMLHLTSILSFDPEIKFKANDINLAFTGISWKFSIEQTAVDDIQDFFAEPENIIYYNPPQQRTRIAVSLSECCMDYKPLHIPSRFVLSFEKMKVFSTLVPESPTLKSKVQIYNMALLLIDHIQSIRTPHFPVIGSSSPGIDSKHYWRLLGFALVGQCPFFELKSIKSKNGQLPLYDLVITNNIFYLETCSDSFDTLMKLAAYMGDNGDMPIEKKKILERLAEAERAANRAKSNVVYQDVLASLDEDAFRKPGTDPEVGNAGTLDFTEGFFSVEQDDSDSDLFKAQMRDTPNVDGFHEVYADLLGDMSIDNGICEEASTRSLGKQAEKGNSSKSKHRSLSSAVHEADLQTGNQTQDFGISTQTNKRISQEKVRRSESTRPSGHMRMESEADGKVIILDSEYELTLVEDHFFIPILTEEEKAREEKSQAKLRLRIRDFNFSWRLYDGLDWEISRLDEAERKKQARQFTNRFYDTNDPAHTAVDTPQSNLDASIFERISGVQASSSDRFGGQYRKEMSQSSSEADSNSDYQNDLMSQVSGMGTRSSSKSSISGNRRSTSQHHHYQHSNGSSTAHHESGKRKKSQQLERSKTAMIEFNADKVRLDFEDYIQGIPTASHLSLRVKQFEIIDNLKTSLWHKFLSLQRPDSHTATPRLTQSSMIRIDLDGVRPVVNASTVEQRLNVRILPLRLYVDQDALIFLIKFFVQSSSFGGNGPIYSNDPSLEGIATTPETLEKKKPNEMYFQSVKVGEISVKVDYKPKHVDYTGLTGGNFVELMNFFHLDAAEMTLQAVRLHGVNGIVKLGQDLIAAWLPHIRSTQVPHMVSGLTPIRSLVNLGSGIADLVLLPIEQYKRDGHIIRGLQRGGQAFTRATTLEALKIGTKLAVGTQVLLEHADEIFGSVNATGPTNSSAMAVAAASSDRDRHYHHQHYSRNENNIDSDIFGGKRVVATMVSDSEAYMEESIDNEDMLLQHLRYQQQQQLLQQQDAGQGTSSSSSSTSTIGAQSKSNKVSKYANQPADINEGMELAYKALSKNIGTAAHTIFAVPMEVYEKTGAQGSVRAVIRAVPVAVLKPMIGATEAFSKVLIGLRNSIDPAQRVQMEDKYKKQ</sequence>
<comment type="catalytic activity">
    <reaction evidence="10">
        <text>a 1,2-diacyl-sn-glycero-3-phospho-L-serine(in) = a 1,2-diacyl-sn-glycero-3-phospho-L-serine(out)</text>
        <dbReference type="Rhea" id="RHEA:38663"/>
        <dbReference type="ChEBI" id="CHEBI:57262"/>
    </reaction>
</comment>
<proteinExistence type="inferred from homology"/>
<gene>
    <name evidence="13" type="ORF">BCR41DRAFT_388198</name>
</gene>
<dbReference type="Proteomes" id="UP000193648">
    <property type="component" value="Unassembled WGS sequence"/>
</dbReference>
<evidence type="ECO:0000256" key="7">
    <source>
        <dbReference type="ARBA" id="ARBA00023006"/>
    </source>
</evidence>
<evidence type="ECO:0000256" key="5">
    <source>
        <dbReference type="ARBA" id="ARBA00022448"/>
    </source>
</evidence>
<feature type="compositionally biased region" description="Polar residues" evidence="12">
    <location>
        <begin position="1884"/>
        <end position="1893"/>
    </location>
</feature>
<feature type="compositionally biased region" description="Basic and acidic residues" evidence="12">
    <location>
        <begin position="1724"/>
        <end position="1734"/>
    </location>
</feature>
<feature type="region of interest" description="Disordered" evidence="12">
    <location>
        <begin position="161"/>
        <end position="207"/>
    </location>
</feature>
<dbReference type="STRING" id="64571.A0A1Y2GH72"/>
<evidence type="ECO:0000256" key="12">
    <source>
        <dbReference type="SAM" id="MobiDB-lite"/>
    </source>
</evidence>
<evidence type="ECO:0000256" key="2">
    <source>
        <dbReference type="ARBA" id="ARBA00004623"/>
    </source>
</evidence>
<accession>A0A1Y2GH72</accession>
<dbReference type="GO" id="GO:0043495">
    <property type="term" value="F:protein-membrane adaptor activity"/>
    <property type="evidence" value="ECO:0007669"/>
    <property type="project" value="TreeGrafter"/>
</dbReference>
<dbReference type="GeneID" id="33569816"/>
<dbReference type="GO" id="GO:0006869">
    <property type="term" value="P:lipid transport"/>
    <property type="evidence" value="ECO:0007669"/>
    <property type="project" value="UniProtKB-KW"/>
</dbReference>
<dbReference type="GO" id="GO:0000045">
    <property type="term" value="P:autophagosome assembly"/>
    <property type="evidence" value="ECO:0007669"/>
    <property type="project" value="TreeGrafter"/>
</dbReference>
<keyword evidence="8" id="KW-0445">Lipid transport</keyword>
<evidence type="ECO:0000256" key="3">
    <source>
        <dbReference type="ARBA" id="ARBA00009714"/>
    </source>
</evidence>
<keyword evidence="5" id="KW-0813">Transport</keyword>
<evidence type="ECO:0000256" key="11">
    <source>
        <dbReference type="ARBA" id="ARBA00024615"/>
    </source>
</evidence>
<dbReference type="GO" id="GO:0005789">
    <property type="term" value="C:endoplasmic reticulum membrane"/>
    <property type="evidence" value="ECO:0007669"/>
    <property type="project" value="UniProtKB-SubCell"/>
</dbReference>
<dbReference type="GO" id="GO:0034045">
    <property type="term" value="C:phagophore assembly site membrane"/>
    <property type="evidence" value="ECO:0007669"/>
    <property type="project" value="UniProtKB-SubCell"/>
</dbReference>
<feature type="compositionally biased region" description="Polar residues" evidence="12">
    <location>
        <begin position="2354"/>
        <end position="2366"/>
    </location>
</feature>
<evidence type="ECO:0000256" key="9">
    <source>
        <dbReference type="ARBA" id="ARBA00023136"/>
    </source>
</evidence>
<comment type="subcellular location">
    <subcellularLocation>
        <location evidence="1">Endoplasmic reticulum membrane</location>
        <topology evidence="1">Peripheral membrane protein</topology>
    </subcellularLocation>
    <subcellularLocation>
        <location evidence="2">Preautophagosomal structure membrane</location>
        <topology evidence="2">Peripheral membrane protein</topology>
    </subcellularLocation>
</comment>
<evidence type="ECO:0000256" key="10">
    <source>
        <dbReference type="ARBA" id="ARBA00024479"/>
    </source>
</evidence>
<evidence type="ECO:0000313" key="14">
    <source>
        <dbReference type="Proteomes" id="UP000193648"/>
    </source>
</evidence>
<evidence type="ECO:0000256" key="8">
    <source>
        <dbReference type="ARBA" id="ARBA00023055"/>
    </source>
</evidence>
<feature type="compositionally biased region" description="Low complexity" evidence="12">
    <location>
        <begin position="1873"/>
        <end position="1883"/>
    </location>
</feature>
<dbReference type="FunCoup" id="A0A1Y2GH72">
    <property type="interactions" value="182"/>
</dbReference>
<dbReference type="GO" id="GO:0000422">
    <property type="term" value="P:autophagy of mitochondrion"/>
    <property type="evidence" value="ECO:0007669"/>
    <property type="project" value="TreeGrafter"/>
</dbReference>
<comment type="similarity">
    <text evidence="3">Belongs to the ATG2 family.</text>
</comment>
<reference evidence="13 14" key="1">
    <citation type="submission" date="2016-07" db="EMBL/GenBank/DDBJ databases">
        <title>Pervasive Adenine N6-methylation of Active Genes in Fungi.</title>
        <authorList>
            <consortium name="DOE Joint Genome Institute"/>
            <person name="Mondo S.J."/>
            <person name="Dannebaum R.O."/>
            <person name="Kuo R.C."/>
            <person name="Labutti K."/>
            <person name="Haridas S."/>
            <person name="Kuo A."/>
            <person name="Salamov A."/>
            <person name="Ahrendt S.R."/>
            <person name="Lipzen A."/>
            <person name="Sullivan W."/>
            <person name="Andreopoulos W.B."/>
            <person name="Clum A."/>
            <person name="Lindquist E."/>
            <person name="Daum C."/>
            <person name="Ramamoorthy G.K."/>
            <person name="Gryganskyi A."/>
            <person name="Culley D."/>
            <person name="Magnuson J.K."/>
            <person name="James T.Y."/>
            <person name="O'Malley M.A."/>
            <person name="Stajich J.E."/>
            <person name="Spatafora J.W."/>
            <person name="Visel A."/>
            <person name="Grigoriev I.V."/>
        </authorList>
    </citation>
    <scope>NUCLEOTIDE SEQUENCE [LARGE SCALE GENOMIC DNA]</scope>
    <source>
        <strain evidence="13 14">NRRL 3116</strain>
    </source>
</reference>
<evidence type="ECO:0000256" key="6">
    <source>
        <dbReference type="ARBA" id="ARBA00022824"/>
    </source>
</evidence>
<feature type="region of interest" description="Disordered" evidence="12">
    <location>
        <begin position="1860"/>
        <end position="1942"/>
    </location>
</feature>
<dbReference type="GO" id="GO:0061723">
    <property type="term" value="P:glycophagy"/>
    <property type="evidence" value="ECO:0007669"/>
    <property type="project" value="TreeGrafter"/>
</dbReference>
<name>A0A1Y2GH72_9FUNG</name>
<dbReference type="PANTHER" id="PTHR13190:SF1">
    <property type="entry name" value="AUTOPHAGY-RELATED 2, ISOFORM A"/>
    <property type="match status" value="1"/>
</dbReference>
<comment type="caution">
    <text evidence="13">The sequence shown here is derived from an EMBL/GenBank/DDBJ whole genome shotgun (WGS) entry which is preliminary data.</text>
</comment>
<keyword evidence="6" id="KW-0256">Endoplasmic reticulum</keyword>
<dbReference type="GO" id="GO:0061908">
    <property type="term" value="C:phagophore"/>
    <property type="evidence" value="ECO:0007669"/>
    <property type="project" value="TreeGrafter"/>
</dbReference>
<dbReference type="OrthoDB" id="18982at2759"/>
<dbReference type="GO" id="GO:0061709">
    <property type="term" value="P:reticulophagy"/>
    <property type="evidence" value="ECO:0007669"/>
    <property type="project" value="TreeGrafter"/>
</dbReference>
<feature type="compositionally biased region" description="Polar residues" evidence="12">
    <location>
        <begin position="176"/>
        <end position="201"/>
    </location>
</feature>
<protein>
    <recommendedName>
        <fullName evidence="4">Autophagy-related protein 2</fullName>
    </recommendedName>
</protein>